<feature type="signal peptide" evidence="2">
    <location>
        <begin position="1"/>
        <end position="22"/>
    </location>
</feature>
<proteinExistence type="predicted"/>
<dbReference type="AlphaFoldDB" id="A0A928Y6I6"/>
<organism evidence="3 4">
    <name type="scientific">candidate division WWE3 bacterium</name>
    <dbReference type="NCBI Taxonomy" id="2053526"/>
    <lineage>
        <taxon>Bacteria</taxon>
        <taxon>Katanobacteria</taxon>
    </lineage>
</organism>
<dbReference type="EMBL" id="JABTTY010000001">
    <property type="protein sequence ID" value="MBE7525159.1"/>
    <property type="molecule type" value="Genomic_DNA"/>
</dbReference>
<evidence type="ECO:0000256" key="1">
    <source>
        <dbReference type="SAM" id="MobiDB-lite"/>
    </source>
</evidence>
<dbReference type="Proteomes" id="UP000710385">
    <property type="component" value="Unassembled WGS sequence"/>
</dbReference>
<name>A0A928Y6I6_UNCKA</name>
<feature type="region of interest" description="Disordered" evidence="1">
    <location>
        <begin position="166"/>
        <end position="194"/>
    </location>
</feature>
<protein>
    <submittedName>
        <fullName evidence="3">Uncharacterized protein</fullName>
    </submittedName>
</protein>
<evidence type="ECO:0000313" key="3">
    <source>
        <dbReference type="EMBL" id="MBE7525159.1"/>
    </source>
</evidence>
<keyword evidence="2" id="KW-0732">Signal</keyword>
<reference evidence="3" key="1">
    <citation type="submission" date="2020-05" db="EMBL/GenBank/DDBJ databases">
        <title>High-Quality Genomes of Partial-Nitritation/Anammox System by Hierarchical Clustering Based Hybrid Assembly.</title>
        <authorList>
            <person name="Liu L."/>
            <person name="Wang Y."/>
            <person name="Che Y."/>
            <person name="Chen Y."/>
            <person name="Xia Y."/>
            <person name="Luo R."/>
            <person name="Cheng S.H."/>
            <person name="Zheng C."/>
            <person name="Zhang T."/>
        </authorList>
    </citation>
    <scope>NUCLEOTIDE SEQUENCE</scope>
    <source>
        <strain evidence="3">H1_PAT1</strain>
    </source>
</reference>
<feature type="compositionally biased region" description="Pro residues" evidence="1">
    <location>
        <begin position="172"/>
        <end position="186"/>
    </location>
</feature>
<sequence length="468" mass="50365">MKRCLFFLSVALGLLSVAGANAATLSPGDLIKASGSAVYYYGADGTRLAFPNEKTYFTWYADFSSVKTVTDAELAAIPYEGKVVTYRPGTRMLKLTTDPKVYAVGPKNELRWITNEQIAGELFGSGWAMQVDDLPDAFFVFYNIGSSIAQASEYSADALKNEAQNIGDLAPAPSPEPGPLPEPEPSPLSFNLTMTPSKAEAQPNEGVDLLAQTNYPGQIQTLDIFVNGNLYTSCASVTSCSISWKIPTISYAAEYVYTARLVTMNEGTFEATGKTAVVMEPLHASIQVNLERETIRPNQIAYVRSQVVQGLTAAKNEIVIDGVAVKACTSTPGDCRYQDYVAGEIGSTHQVYARVETPDGLKYRSAAKTLTIAENDTPIITLGTSLGSIYPSETVEVHAVANDDDGVDYVEILYEEQVMAHCIGALPCFVYIGPFKDKPSGTVLEFKARAADLLGAMGETTGGYVLLK</sequence>
<comment type="caution">
    <text evidence="3">The sequence shown here is derived from an EMBL/GenBank/DDBJ whole genome shotgun (WGS) entry which is preliminary data.</text>
</comment>
<feature type="chain" id="PRO_5037298896" evidence="2">
    <location>
        <begin position="23"/>
        <end position="468"/>
    </location>
</feature>
<evidence type="ECO:0000256" key="2">
    <source>
        <dbReference type="SAM" id="SignalP"/>
    </source>
</evidence>
<evidence type="ECO:0000313" key="4">
    <source>
        <dbReference type="Proteomes" id="UP000710385"/>
    </source>
</evidence>
<gene>
    <name evidence="3" type="ORF">HS096_02080</name>
</gene>
<accession>A0A928Y6I6</accession>